<dbReference type="Pfam" id="PF01467">
    <property type="entry name" value="CTP_transf_like"/>
    <property type="match status" value="1"/>
</dbReference>
<dbReference type="Proteomes" id="UP000199058">
    <property type="component" value="Unassembled WGS sequence"/>
</dbReference>
<dbReference type="PANTHER" id="PTHR43793">
    <property type="entry name" value="FAD SYNTHASE"/>
    <property type="match status" value="1"/>
</dbReference>
<organism evidence="7 8">
    <name type="scientific">Marinospirillum celere</name>
    <dbReference type="NCBI Taxonomy" id="1122252"/>
    <lineage>
        <taxon>Bacteria</taxon>
        <taxon>Pseudomonadati</taxon>
        <taxon>Pseudomonadota</taxon>
        <taxon>Gammaproteobacteria</taxon>
        <taxon>Oceanospirillales</taxon>
        <taxon>Oceanospirillaceae</taxon>
        <taxon>Marinospirillum</taxon>
    </lineage>
</organism>
<keyword evidence="2" id="KW-0548">Nucleotidyltransferase</keyword>
<reference evidence="7 8" key="1">
    <citation type="submission" date="2016-10" db="EMBL/GenBank/DDBJ databases">
        <authorList>
            <person name="de Groot N.N."/>
        </authorList>
    </citation>
    <scope>NUCLEOTIDE SEQUENCE [LARGE SCALE GENOMIC DNA]</scope>
    <source>
        <strain evidence="7 8">DSM 18438</strain>
    </source>
</reference>
<dbReference type="EC" id="5.4.2.9" evidence="5"/>
<dbReference type="NCBIfam" id="TIGR02320">
    <property type="entry name" value="PEP_mutase"/>
    <property type="match status" value="1"/>
</dbReference>
<name>A0A1I1GRM9_9GAMM</name>
<dbReference type="PANTHER" id="PTHR43793:SF1">
    <property type="entry name" value="FAD SYNTHASE"/>
    <property type="match status" value="1"/>
</dbReference>
<dbReference type="SUPFAM" id="SSF51621">
    <property type="entry name" value="Phosphoenolpyruvate/pyruvate domain"/>
    <property type="match status" value="1"/>
</dbReference>
<dbReference type="InterPro" id="IPR039556">
    <property type="entry name" value="ICL/PEPM"/>
</dbReference>
<evidence type="ECO:0000256" key="4">
    <source>
        <dbReference type="ARBA" id="ARBA00023235"/>
    </source>
</evidence>
<feature type="domain" description="Cytidyltransferase-like" evidence="6">
    <location>
        <begin position="11"/>
        <end position="132"/>
    </location>
</feature>
<dbReference type="CDD" id="cd02170">
    <property type="entry name" value="cytidylyltransferase"/>
    <property type="match status" value="1"/>
</dbReference>
<evidence type="ECO:0000256" key="5">
    <source>
        <dbReference type="ARBA" id="ARBA00024063"/>
    </source>
</evidence>
<dbReference type="InterPro" id="IPR014729">
    <property type="entry name" value="Rossmann-like_a/b/a_fold"/>
</dbReference>
<dbReference type="STRING" id="1122252.SAMN05660443_1579"/>
<dbReference type="RefSeq" id="WP_091961665.1">
    <property type="nucleotide sequence ID" value="NZ_FOLH01000003.1"/>
</dbReference>
<evidence type="ECO:0000256" key="2">
    <source>
        <dbReference type="ARBA" id="ARBA00022695"/>
    </source>
</evidence>
<keyword evidence="7" id="KW-0670">Pyruvate</keyword>
<dbReference type="OrthoDB" id="9771433at2"/>
<dbReference type="InterPro" id="IPR012698">
    <property type="entry name" value="PEnolPyrv_PMutase_core"/>
</dbReference>
<protein>
    <recommendedName>
        <fullName evidence="5">phosphoenolpyruvate mutase</fullName>
        <ecNumber evidence="5">5.4.2.9</ecNumber>
    </recommendedName>
</protein>
<keyword evidence="4" id="KW-0413">Isomerase</keyword>
<dbReference type="SUPFAM" id="SSF52374">
    <property type="entry name" value="Nucleotidylyl transferase"/>
    <property type="match status" value="1"/>
</dbReference>
<dbReference type="InterPro" id="IPR015813">
    <property type="entry name" value="Pyrv/PenolPyrv_kinase-like_dom"/>
</dbReference>
<dbReference type="Gene3D" id="3.40.50.620">
    <property type="entry name" value="HUPs"/>
    <property type="match status" value="1"/>
</dbReference>
<keyword evidence="8" id="KW-1185">Reference proteome</keyword>
<gene>
    <name evidence="7" type="ORF">SAMN05660443_1579</name>
</gene>
<dbReference type="InterPro" id="IPR040442">
    <property type="entry name" value="Pyrv_kinase-like_dom_sf"/>
</dbReference>
<dbReference type="EMBL" id="FOLH01000003">
    <property type="protein sequence ID" value="SFC13952.1"/>
    <property type="molecule type" value="Genomic_DNA"/>
</dbReference>
<proteinExistence type="predicted"/>
<evidence type="ECO:0000313" key="7">
    <source>
        <dbReference type="EMBL" id="SFC13952.1"/>
    </source>
</evidence>
<dbReference type="GO" id="GO:0016779">
    <property type="term" value="F:nucleotidyltransferase activity"/>
    <property type="evidence" value="ECO:0007669"/>
    <property type="project" value="UniProtKB-KW"/>
</dbReference>
<dbReference type="GO" id="GO:0046872">
    <property type="term" value="F:metal ion binding"/>
    <property type="evidence" value="ECO:0007669"/>
    <property type="project" value="UniProtKB-KW"/>
</dbReference>
<dbReference type="InterPro" id="IPR050385">
    <property type="entry name" value="Archaeal_FAD_synthase"/>
</dbReference>
<dbReference type="Gene3D" id="3.20.20.60">
    <property type="entry name" value="Phosphoenolpyruvate-binding domains"/>
    <property type="match status" value="1"/>
</dbReference>
<dbReference type="GO" id="GO:0050188">
    <property type="term" value="F:phosphoenolpyruvate mutase activity"/>
    <property type="evidence" value="ECO:0007669"/>
    <property type="project" value="UniProtKB-EC"/>
</dbReference>
<dbReference type="AlphaFoldDB" id="A0A1I1GRM9"/>
<evidence type="ECO:0000256" key="1">
    <source>
        <dbReference type="ARBA" id="ARBA00022679"/>
    </source>
</evidence>
<accession>A0A1I1GRM9</accession>
<keyword evidence="3" id="KW-0479">Metal-binding</keyword>
<evidence type="ECO:0000256" key="3">
    <source>
        <dbReference type="ARBA" id="ARBA00022723"/>
    </source>
</evidence>
<sequence length="434" mass="48465">MNKKTVYVGMSADLVHPGHLNVLNRAQELGEVTVGLLTDEAIASYKRVPYMEFEQRKQVIENIKGVSQVIPQTTLDYVPNLESLKPDYVVHGDDWKTGVQQKTRQRVIDTLAQWGGELVEVPYTKGISSTQLNKALKEIGTTPDVRLKSLRRMLKVKPLLRFLDIHNALSGLIIENTSIDTPQGKREFDGMWGSSLTDSTAKGKPDIEAVDVSARMTTLNEVLEVTTKPIIYDADTGGQLEHFKFTVRTLERLGVSAAIIEDKTGLKKNSLFGTEVEQTQDTIENFCLKIQAGKQAQATDDFMIIARIESLILDQGIDDAFTRAKAYLEAGADGIMIHSRKKDPAEIFEFCRRYNTLENRKTLVAVPSSYNTVTENELQDHGVNIVIYANQLLRSAYPAMLKTAQSILEHKRSAECDADMLPIKDILELIPGTK</sequence>
<evidence type="ECO:0000259" key="6">
    <source>
        <dbReference type="Pfam" id="PF01467"/>
    </source>
</evidence>
<dbReference type="InterPro" id="IPR004821">
    <property type="entry name" value="Cyt_trans-like"/>
</dbReference>
<dbReference type="CDD" id="cd00377">
    <property type="entry name" value="ICL_PEPM"/>
    <property type="match status" value="1"/>
</dbReference>
<dbReference type="NCBIfam" id="TIGR00125">
    <property type="entry name" value="cyt_tran_rel"/>
    <property type="match status" value="1"/>
</dbReference>
<evidence type="ECO:0000313" key="8">
    <source>
        <dbReference type="Proteomes" id="UP000199058"/>
    </source>
</evidence>
<dbReference type="Pfam" id="PF13714">
    <property type="entry name" value="PEP_mutase"/>
    <property type="match status" value="1"/>
</dbReference>
<keyword evidence="1" id="KW-0808">Transferase</keyword>